<name>A0A4S2MP09_9PEZI</name>
<evidence type="ECO:0000256" key="3">
    <source>
        <dbReference type="PROSITE-ProRule" id="PRU00023"/>
    </source>
</evidence>
<feature type="repeat" description="ANK" evidence="3">
    <location>
        <begin position="171"/>
        <end position="206"/>
    </location>
</feature>
<dbReference type="STRING" id="341454.A0A4S2MP09"/>
<dbReference type="EMBL" id="ML220138">
    <property type="protein sequence ID" value="TGZ78765.1"/>
    <property type="molecule type" value="Genomic_DNA"/>
</dbReference>
<dbReference type="InterPro" id="IPR036770">
    <property type="entry name" value="Ankyrin_rpt-contain_sf"/>
</dbReference>
<evidence type="ECO:0000256" key="1">
    <source>
        <dbReference type="ARBA" id="ARBA00022737"/>
    </source>
</evidence>
<dbReference type="OrthoDB" id="21416at2759"/>
<dbReference type="PANTHER" id="PTHR24198">
    <property type="entry name" value="ANKYRIN REPEAT AND PROTEIN KINASE DOMAIN-CONTAINING PROTEIN"/>
    <property type="match status" value="1"/>
</dbReference>
<dbReference type="AlphaFoldDB" id="A0A4S2MP09"/>
<evidence type="ECO:0000256" key="2">
    <source>
        <dbReference type="ARBA" id="ARBA00023043"/>
    </source>
</evidence>
<dbReference type="Gene3D" id="1.25.40.20">
    <property type="entry name" value="Ankyrin repeat-containing domain"/>
    <property type="match status" value="2"/>
</dbReference>
<sequence>MSNILEREPDKSNTLAPLPRSFARRSFESVLFKTRVYGAAPSTRASIDTMRSTARMTRWTKLSDAALSEISNIAVFNLPVAMADITAHEAFLKPADPVSQFALQMWNALLAGDVTRMKFLESLGAKLVRPAAEDPKTPVETPIFYALRIGNLELLEHLLSINEHPKEPDSDGYQPLHVALFGDIENKLEVCKLLLANGADFSDIDALLYGSTNLTFSWLTFHKCVHDRLTQQTLNFSFHLSDLSQPLNFQIHNALQRLTTLTTPTTPEDIAIRTLLAMSSSSPTLDPLAAILTRGWGAVHFAAQCHTPNLLRLLSRNGALDTNQYTASLLSPPRTGTHMSVTPLMIACYAGARENVKWLLTHGADPEFRTKDGKWTAAHAAALGGHTQIVRACIALSELSAREIGQMREGLDDPEWGRQFREGLEWSEIPADATVVSEGDFAIYLMSHWLMLLRELLRQRP</sequence>
<dbReference type="InterPro" id="IPR002110">
    <property type="entry name" value="Ankyrin_rpt"/>
</dbReference>
<dbReference type="PANTHER" id="PTHR24198:SF165">
    <property type="entry name" value="ANKYRIN REPEAT-CONTAINING PROTEIN-RELATED"/>
    <property type="match status" value="1"/>
</dbReference>
<keyword evidence="5" id="KW-1185">Reference proteome</keyword>
<evidence type="ECO:0000313" key="4">
    <source>
        <dbReference type="EMBL" id="TGZ78765.1"/>
    </source>
</evidence>
<evidence type="ECO:0000313" key="5">
    <source>
        <dbReference type="Proteomes" id="UP000298138"/>
    </source>
</evidence>
<proteinExistence type="predicted"/>
<dbReference type="PROSITE" id="PS50297">
    <property type="entry name" value="ANK_REP_REGION"/>
    <property type="match status" value="2"/>
</dbReference>
<protein>
    <submittedName>
        <fullName evidence="4">Ankyrin</fullName>
    </submittedName>
</protein>
<dbReference type="Proteomes" id="UP000298138">
    <property type="component" value="Unassembled WGS sequence"/>
</dbReference>
<gene>
    <name evidence="4" type="ORF">EX30DRAFT_131088</name>
</gene>
<dbReference type="PROSITE" id="PS50088">
    <property type="entry name" value="ANK_REPEAT"/>
    <property type="match status" value="2"/>
</dbReference>
<dbReference type="SUPFAM" id="SSF48403">
    <property type="entry name" value="Ankyrin repeat"/>
    <property type="match status" value="1"/>
</dbReference>
<dbReference type="SMART" id="SM00248">
    <property type="entry name" value="ANK"/>
    <property type="match status" value="5"/>
</dbReference>
<keyword evidence="2 3" id="KW-0040">ANK repeat</keyword>
<feature type="repeat" description="ANK" evidence="3">
    <location>
        <begin position="339"/>
        <end position="371"/>
    </location>
</feature>
<dbReference type="Pfam" id="PF12796">
    <property type="entry name" value="Ank_2"/>
    <property type="match status" value="2"/>
</dbReference>
<reference evidence="4 5" key="1">
    <citation type="submission" date="2019-04" db="EMBL/GenBank/DDBJ databases">
        <title>Comparative genomics and transcriptomics to analyze fruiting body development in filamentous ascomycetes.</title>
        <authorList>
            <consortium name="DOE Joint Genome Institute"/>
            <person name="Lutkenhaus R."/>
            <person name="Traeger S."/>
            <person name="Breuer J."/>
            <person name="Kuo A."/>
            <person name="Lipzen A."/>
            <person name="Pangilinan J."/>
            <person name="Dilworth D."/>
            <person name="Sandor L."/>
            <person name="Poggeler S."/>
            <person name="Barry K."/>
            <person name="Grigoriev I.V."/>
            <person name="Nowrousian M."/>
        </authorList>
    </citation>
    <scope>NUCLEOTIDE SEQUENCE [LARGE SCALE GENOMIC DNA]</scope>
    <source>
        <strain evidence="4 5">CBS 389.68</strain>
    </source>
</reference>
<accession>A0A4S2MP09</accession>
<organism evidence="4 5">
    <name type="scientific">Ascodesmis nigricans</name>
    <dbReference type="NCBI Taxonomy" id="341454"/>
    <lineage>
        <taxon>Eukaryota</taxon>
        <taxon>Fungi</taxon>
        <taxon>Dikarya</taxon>
        <taxon>Ascomycota</taxon>
        <taxon>Pezizomycotina</taxon>
        <taxon>Pezizomycetes</taxon>
        <taxon>Pezizales</taxon>
        <taxon>Ascodesmidaceae</taxon>
        <taxon>Ascodesmis</taxon>
    </lineage>
</organism>
<dbReference type="InParanoid" id="A0A4S2MP09"/>
<keyword evidence="1" id="KW-0677">Repeat</keyword>